<reference evidence="2 3" key="1">
    <citation type="journal article" date="2014" name="Antonie Van Leeuwenhoek">
        <title>Fictibacillus enclensis sp. nov., isolated from marine sediment.</title>
        <authorList>
            <person name="Dastager S.G."/>
            <person name="Mawlankar R."/>
            <person name="Srinivasan K."/>
            <person name="Tang S.K."/>
            <person name="Lee J.C."/>
            <person name="Ramana V.V."/>
            <person name="Shouche Y.S."/>
        </authorList>
    </citation>
    <scope>NUCLEOTIDE SEQUENCE [LARGE SCALE GENOMIC DNA]</scope>
    <source>
        <strain evidence="2 3">NIO-1003</strain>
    </source>
</reference>
<dbReference type="InterPro" id="IPR051932">
    <property type="entry name" value="Bact_StressResp_Reg"/>
</dbReference>
<dbReference type="Gene3D" id="3.30.750.24">
    <property type="entry name" value="STAS domain"/>
    <property type="match status" value="1"/>
</dbReference>
<dbReference type="Pfam" id="PF01740">
    <property type="entry name" value="STAS"/>
    <property type="match status" value="1"/>
</dbReference>
<keyword evidence="3" id="KW-1185">Reference proteome</keyword>
<dbReference type="RefSeq" id="WP_061970074.1">
    <property type="nucleotide sequence ID" value="NZ_FMAV01000001.1"/>
</dbReference>
<dbReference type="EMBL" id="LNQN01000001">
    <property type="protein sequence ID" value="KSU85343.1"/>
    <property type="molecule type" value="Genomic_DNA"/>
</dbReference>
<dbReference type="AlphaFoldDB" id="A0A0V8JDX0"/>
<feature type="domain" description="STAS" evidence="1">
    <location>
        <begin position="1"/>
        <end position="112"/>
    </location>
</feature>
<dbReference type="OrthoDB" id="9797171at2"/>
<evidence type="ECO:0000313" key="3">
    <source>
        <dbReference type="Proteomes" id="UP000054099"/>
    </source>
</evidence>
<dbReference type="Proteomes" id="UP000054099">
    <property type="component" value="Unassembled WGS sequence"/>
</dbReference>
<dbReference type="PANTHER" id="PTHR33745">
    <property type="entry name" value="RSBT ANTAGONIST PROTEIN RSBS-RELATED"/>
    <property type="match status" value="1"/>
</dbReference>
<gene>
    <name evidence="2" type="ORF">AS030_07505</name>
</gene>
<sequence>MSIPILKVNHSLLISIQEELDDQSALRLQEDLLNKIQTSNATGVVIDLSLVDLVDSFIAKIIGDMVRMSDLMGAKVVLTGVQPSVAITLNEMGISMKNISTAVDLEKGLAALDSQNDLFPN</sequence>
<dbReference type="PROSITE" id="PS50801">
    <property type="entry name" value="STAS"/>
    <property type="match status" value="1"/>
</dbReference>
<dbReference type="InterPro" id="IPR036513">
    <property type="entry name" value="STAS_dom_sf"/>
</dbReference>
<dbReference type="InterPro" id="IPR002645">
    <property type="entry name" value="STAS_dom"/>
</dbReference>
<proteinExistence type="predicted"/>
<protein>
    <submittedName>
        <fullName evidence="2">RsbT antagonist protein RsbS</fullName>
    </submittedName>
</protein>
<evidence type="ECO:0000259" key="1">
    <source>
        <dbReference type="PROSITE" id="PS50801"/>
    </source>
</evidence>
<organism evidence="2 3">
    <name type="scientific">Fictibacillus enclensis</name>
    <dbReference type="NCBI Taxonomy" id="1017270"/>
    <lineage>
        <taxon>Bacteria</taxon>
        <taxon>Bacillati</taxon>
        <taxon>Bacillota</taxon>
        <taxon>Bacilli</taxon>
        <taxon>Bacillales</taxon>
        <taxon>Fictibacillaceae</taxon>
        <taxon>Fictibacillus</taxon>
    </lineage>
</organism>
<evidence type="ECO:0000313" key="2">
    <source>
        <dbReference type="EMBL" id="KSU85343.1"/>
    </source>
</evidence>
<dbReference type="PANTHER" id="PTHR33745:SF1">
    <property type="entry name" value="RSBT ANTAGONIST PROTEIN RSBS"/>
    <property type="match status" value="1"/>
</dbReference>
<name>A0A0V8JDX0_9BACL</name>
<dbReference type="SUPFAM" id="SSF52091">
    <property type="entry name" value="SpoIIaa-like"/>
    <property type="match status" value="1"/>
</dbReference>
<dbReference type="CDD" id="cd07041">
    <property type="entry name" value="STAS_RsbR_RsbS_like"/>
    <property type="match status" value="1"/>
</dbReference>
<comment type="caution">
    <text evidence="2">The sequence shown here is derived from an EMBL/GenBank/DDBJ whole genome shotgun (WGS) entry which is preliminary data.</text>
</comment>
<accession>A0A0V8JDX0</accession>